<evidence type="ECO:0000313" key="3">
    <source>
        <dbReference type="EMBL" id="MFH4984940.1"/>
    </source>
</evidence>
<accession>A0ABD6EZK0</accession>
<sequence>MNHLAWVASVAPPERCQDTQRSLLLGTAADAEMLSVSYNASLAQFMEINGSVGGAVRLAHTVVLGSSVHLISEVLYVLSYFVRCSSIRSTGENASRWMKSPEMESFSPGSLHKLSEEASSDDTRTASEAHILPQADSSFFL</sequence>
<dbReference type="Pfam" id="PF14637">
    <property type="entry name" value="FNIP_M"/>
    <property type="match status" value="1"/>
</dbReference>
<dbReference type="Proteomes" id="UP001608902">
    <property type="component" value="Unassembled WGS sequence"/>
</dbReference>
<dbReference type="EMBL" id="JBGFUD010024006">
    <property type="protein sequence ID" value="MFH4984940.1"/>
    <property type="molecule type" value="Genomic_DNA"/>
</dbReference>
<dbReference type="PANTHER" id="PTHR21634:SF9">
    <property type="entry name" value="RE13835P"/>
    <property type="match status" value="1"/>
</dbReference>
<gene>
    <name evidence="3" type="ORF">AB6A40_011649</name>
</gene>
<feature type="compositionally biased region" description="Basic and acidic residues" evidence="1">
    <location>
        <begin position="113"/>
        <end position="125"/>
    </location>
</feature>
<feature type="domain" description="Folliculin-interacting protein middle" evidence="2">
    <location>
        <begin position="1"/>
        <end position="87"/>
    </location>
</feature>
<dbReference type="AlphaFoldDB" id="A0ABD6EZK0"/>
<evidence type="ECO:0000259" key="2">
    <source>
        <dbReference type="Pfam" id="PF14637"/>
    </source>
</evidence>
<proteinExistence type="predicted"/>
<name>A0ABD6EZK0_9BILA</name>
<dbReference type="InterPro" id="IPR028085">
    <property type="entry name" value="FNIP_mid_dom"/>
</dbReference>
<evidence type="ECO:0000256" key="1">
    <source>
        <dbReference type="SAM" id="MobiDB-lite"/>
    </source>
</evidence>
<dbReference type="PANTHER" id="PTHR21634">
    <property type="entry name" value="RE13835P"/>
    <property type="match status" value="1"/>
</dbReference>
<feature type="region of interest" description="Disordered" evidence="1">
    <location>
        <begin position="106"/>
        <end position="125"/>
    </location>
</feature>
<protein>
    <recommendedName>
        <fullName evidence="2">Folliculin-interacting protein middle domain-containing protein</fullName>
    </recommendedName>
</protein>
<evidence type="ECO:0000313" key="4">
    <source>
        <dbReference type="Proteomes" id="UP001608902"/>
    </source>
</evidence>
<comment type="caution">
    <text evidence="3">The sequence shown here is derived from an EMBL/GenBank/DDBJ whole genome shotgun (WGS) entry which is preliminary data.</text>
</comment>
<keyword evidence="4" id="KW-1185">Reference proteome</keyword>
<reference evidence="3 4" key="1">
    <citation type="submission" date="2024-08" db="EMBL/GenBank/DDBJ databases">
        <title>Gnathostoma spinigerum genome.</title>
        <authorList>
            <person name="Gonzalez-Bertolin B."/>
            <person name="Monzon S."/>
            <person name="Zaballos A."/>
            <person name="Jimenez P."/>
            <person name="Dekumyoy P."/>
            <person name="Varona S."/>
            <person name="Cuesta I."/>
            <person name="Sumanam S."/>
            <person name="Adisakwattana P."/>
            <person name="Gasser R.B."/>
            <person name="Hernandez-Gonzalez A."/>
            <person name="Young N.D."/>
            <person name="Perteguer M.J."/>
        </authorList>
    </citation>
    <scope>NUCLEOTIDE SEQUENCE [LARGE SCALE GENOMIC DNA]</scope>
    <source>
        <strain evidence="3">AL3</strain>
        <tissue evidence="3">Liver</tissue>
    </source>
</reference>
<organism evidence="3 4">
    <name type="scientific">Gnathostoma spinigerum</name>
    <dbReference type="NCBI Taxonomy" id="75299"/>
    <lineage>
        <taxon>Eukaryota</taxon>
        <taxon>Metazoa</taxon>
        <taxon>Ecdysozoa</taxon>
        <taxon>Nematoda</taxon>
        <taxon>Chromadorea</taxon>
        <taxon>Rhabditida</taxon>
        <taxon>Spirurina</taxon>
        <taxon>Gnathostomatomorpha</taxon>
        <taxon>Gnathostomatoidea</taxon>
        <taxon>Gnathostomatidae</taxon>
        <taxon>Gnathostoma</taxon>
    </lineage>
</organism>